<keyword evidence="1" id="KW-0489">Methyltransferase</keyword>
<evidence type="ECO:0000313" key="4">
    <source>
        <dbReference type="EMBL" id="OPH61317.1"/>
    </source>
</evidence>
<proteinExistence type="predicted"/>
<dbReference type="GO" id="GO:0032259">
    <property type="term" value="P:methylation"/>
    <property type="evidence" value="ECO:0007669"/>
    <property type="project" value="UniProtKB-KW"/>
</dbReference>
<evidence type="ECO:0000259" key="3">
    <source>
        <dbReference type="Pfam" id="PF13649"/>
    </source>
</evidence>
<sequence>MSVSKSKALDVWNEQFSKFKEKGIQYSELDSWLKSYHPIIEDRGFKKVLEIGCGSGNDTRFLVGSGFNVTATDFSEVALSIIETNIPSVQILHHDTQDKFPFEDNEFEFIVASLSLHYFDDSVLNRILAEVRRMLSDKGLFLIRLNSVNDDDAQKEHAIDRYFYSIDSCRELLEGWKEIELGERVIDYYGKEKIVIEGCFEK</sequence>
<dbReference type="GO" id="GO:0008168">
    <property type="term" value="F:methyltransferase activity"/>
    <property type="evidence" value="ECO:0007669"/>
    <property type="project" value="UniProtKB-KW"/>
</dbReference>
<dbReference type="RefSeq" id="WP_079409327.1">
    <property type="nucleotide sequence ID" value="NZ_MBTG01000002.1"/>
</dbReference>
<comment type="caution">
    <text evidence="4">The sequence shown here is derived from an EMBL/GenBank/DDBJ whole genome shotgun (WGS) entry which is preliminary data.</text>
</comment>
<evidence type="ECO:0000313" key="5">
    <source>
        <dbReference type="Proteomes" id="UP000190626"/>
    </source>
</evidence>
<dbReference type="Gene3D" id="3.40.50.150">
    <property type="entry name" value="Vaccinia Virus protein VP39"/>
    <property type="match status" value="1"/>
</dbReference>
<name>A0A1V4HSU2_9BACL</name>
<dbReference type="AlphaFoldDB" id="A0A1V4HSU2"/>
<dbReference type="OrthoDB" id="9804312at2"/>
<dbReference type="EMBL" id="MBTG01000002">
    <property type="protein sequence ID" value="OPH61317.1"/>
    <property type="molecule type" value="Genomic_DNA"/>
</dbReference>
<dbReference type="CDD" id="cd02440">
    <property type="entry name" value="AdoMet_MTases"/>
    <property type="match status" value="1"/>
</dbReference>
<dbReference type="PANTHER" id="PTHR43861:SF1">
    <property type="entry name" value="TRANS-ACONITATE 2-METHYLTRANSFERASE"/>
    <property type="match status" value="1"/>
</dbReference>
<accession>A0A1V4HSU2</accession>
<keyword evidence="2" id="KW-0808">Transferase</keyword>
<dbReference type="Proteomes" id="UP000190626">
    <property type="component" value="Unassembled WGS sequence"/>
</dbReference>
<feature type="domain" description="Methyltransferase" evidence="3">
    <location>
        <begin position="48"/>
        <end position="139"/>
    </location>
</feature>
<dbReference type="STRING" id="1469647.BC351_15385"/>
<keyword evidence="5" id="KW-1185">Reference proteome</keyword>
<dbReference type="PANTHER" id="PTHR43861">
    <property type="entry name" value="TRANS-ACONITATE 2-METHYLTRANSFERASE-RELATED"/>
    <property type="match status" value="1"/>
</dbReference>
<protein>
    <recommendedName>
        <fullName evidence="3">Methyltransferase domain-containing protein</fullName>
    </recommendedName>
</protein>
<dbReference type="SUPFAM" id="SSF53335">
    <property type="entry name" value="S-adenosyl-L-methionine-dependent methyltransferases"/>
    <property type="match status" value="1"/>
</dbReference>
<evidence type="ECO:0000256" key="2">
    <source>
        <dbReference type="ARBA" id="ARBA00022679"/>
    </source>
</evidence>
<reference evidence="5" key="1">
    <citation type="submission" date="2016-07" db="EMBL/GenBank/DDBJ databases">
        <authorList>
            <person name="Florea S."/>
            <person name="Webb J.S."/>
            <person name="Jaromczyk J."/>
            <person name="Schardl C.L."/>
        </authorList>
    </citation>
    <scope>NUCLEOTIDE SEQUENCE [LARGE SCALE GENOMIC DNA]</scope>
    <source>
        <strain evidence="5">CY1</strain>
    </source>
</reference>
<evidence type="ECO:0000256" key="1">
    <source>
        <dbReference type="ARBA" id="ARBA00022603"/>
    </source>
</evidence>
<gene>
    <name evidence="4" type="ORF">BC351_15385</name>
</gene>
<organism evidence="4 5">
    <name type="scientific">Paenibacillus ferrarius</name>
    <dbReference type="NCBI Taxonomy" id="1469647"/>
    <lineage>
        <taxon>Bacteria</taxon>
        <taxon>Bacillati</taxon>
        <taxon>Bacillota</taxon>
        <taxon>Bacilli</taxon>
        <taxon>Bacillales</taxon>
        <taxon>Paenibacillaceae</taxon>
        <taxon>Paenibacillus</taxon>
    </lineage>
</organism>
<dbReference type="Pfam" id="PF13649">
    <property type="entry name" value="Methyltransf_25"/>
    <property type="match status" value="1"/>
</dbReference>
<dbReference type="InterPro" id="IPR029063">
    <property type="entry name" value="SAM-dependent_MTases_sf"/>
</dbReference>
<dbReference type="InterPro" id="IPR041698">
    <property type="entry name" value="Methyltransf_25"/>
</dbReference>